<evidence type="ECO:0000256" key="4">
    <source>
        <dbReference type="ARBA" id="ARBA00023136"/>
    </source>
</evidence>
<proteinExistence type="predicted"/>
<dbReference type="OrthoDB" id="2693038at2759"/>
<evidence type="ECO:0000256" key="6">
    <source>
        <dbReference type="SAM" id="Phobius"/>
    </source>
</evidence>
<dbReference type="AlphaFoldDB" id="A0A2A9NQZ8"/>
<gene>
    <name evidence="7" type="ORF">AMATHDRAFT_1943</name>
</gene>
<evidence type="ECO:0000256" key="2">
    <source>
        <dbReference type="ARBA" id="ARBA00022692"/>
    </source>
</evidence>
<dbReference type="CDD" id="cd12087">
    <property type="entry name" value="TM_EGFR-like"/>
    <property type="match status" value="1"/>
</dbReference>
<evidence type="ECO:0000256" key="5">
    <source>
        <dbReference type="SAM" id="MobiDB-lite"/>
    </source>
</evidence>
<feature type="region of interest" description="Disordered" evidence="5">
    <location>
        <begin position="58"/>
        <end position="101"/>
    </location>
</feature>
<accession>A0A2A9NQZ8</accession>
<evidence type="ECO:0000313" key="8">
    <source>
        <dbReference type="Proteomes" id="UP000242287"/>
    </source>
</evidence>
<dbReference type="PANTHER" id="PTHR15549:SF30">
    <property type="entry name" value="MID2 DOMAIN-CONTAINING PROTEIN"/>
    <property type="match status" value="1"/>
</dbReference>
<name>A0A2A9NQZ8_9AGAR</name>
<evidence type="ECO:0000256" key="3">
    <source>
        <dbReference type="ARBA" id="ARBA00022989"/>
    </source>
</evidence>
<keyword evidence="4 6" id="KW-0472">Membrane</keyword>
<evidence type="ECO:0000313" key="7">
    <source>
        <dbReference type="EMBL" id="PFH52538.1"/>
    </source>
</evidence>
<comment type="subcellular location">
    <subcellularLocation>
        <location evidence="1">Membrane</location>
        <topology evidence="1">Single-pass membrane protein</topology>
    </subcellularLocation>
</comment>
<sequence>MSLLYNVNEERCSCFWASLEADSLNLHSSNSPIASITSALSLSLPSLPLPTTPILSLTSHTSSSSLPTSSTQSSTTSSSPTSTLSSTTPSSSTSSTPTSATLTSQIAYETTSGGHTVTVMVDPSASPSVTHHPQTSSFLQNKAAAGVVFAIIGIVALVIIIMLITFTLRRRRNQKLLNEAISFDPGLTRDMERGSMEKYPIRLSNGSDRTTPSYRLNFTTAHHGNGNVQAWNMHGGRPIQYGGTG</sequence>
<protein>
    <recommendedName>
        <fullName evidence="9">Mid2 domain-containing protein</fullName>
    </recommendedName>
</protein>
<dbReference type="EMBL" id="KZ301978">
    <property type="protein sequence ID" value="PFH52538.1"/>
    <property type="molecule type" value="Genomic_DNA"/>
</dbReference>
<reference evidence="7 8" key="1">
    <citation type="submission" date="2014-02" db="EMBL/GenBank/DDBJ databases">
        <title>Transposable element dynamics among asymbiotic and ectomycorrhizal Amanita fungi.</title>
        <authorList>
            <consortium name="DOE Joint Genome Institute"/>
            <person name="Hess J."/>
            <person name="Skrede I."/>
            <person name="Wolfe B."/>
            <person name="LaButti K."/>
            <person name="Ohm R.A."/>
            <person name="Grigoriev I.V."/>
            <person name="Pringle A."/>
        </authorList>
    </citation>
    <scope>NUCLEOTIDE SEQUENCE [LARGE SCALE GENOMIC DNA]</scope>
    <source>
        <strain evidence="7 8">SKay4041</strain>
    </source>
</reference>
<feature type="transmembrane region" description="Helical" evidence="6">
    <location>
        <begin position="143"/>
        <end position="168"/>
    </location>
</feature>
<evidence type="ECO:0000256" key="1">
    <source>
        <dbReference type="ARBA" id="ARBA00004167"/>
    </source>
</evidence>
<keyword evidence="8" id="KW-1185">Reference proteome</keyword>
<dbReference type="PANTHER" id="PTHR15549">
    <property type="entry name" value="PAIRED IMMUNOGLOBULIN-LIKE TYPE 2 RECEPTOR"/>
    <property type="match status" value="1"/>
</dbReference>
<dbReference type="GO" id="GO:0071944">
    <property type="term" value="C:cell periphery"/>
    <property type="evidence" value="ECO:0007669"/>
    <property type="project" value="UniProtKB-ARBA"/>
</dbReference>
<organism evidence="7 8">
    <name type="scientific">Amanita thiersii Skay4041</name>
    <dbReference type="NCBI Taxonomy" id="703135"/>
    <lineage>
        <taxon>Eukaryota</taxon>
        <taxon>Fungi</taxon>
        <taxon>Dikarya</taxon>
        <taxon>Basidiomycota</taxon>
        <taxon>Agaricomycotina</taxon>
        <taxon>Agaricomycetes</taxon>
        <taxon>Agaricomycetidae</taxon>
        <taxon>Agaricales</taxon>
        <taxon>Pluteineae</taxon>
        <taxon>Amanitaceae</taxon>
        <taxon>Amanita</taxon>
    </lineage>
</organism>
<dbReference type="Proteomes" id="UP000242287">
    <property type="component" value="Unassembled WGS sequence"/>
</dbReference>
<keyword evidence="3 6" id="KW-1133">Transmembrane helix</keyword>
<dbReference type="GO" id="GO:0016020">
    <property type="term" value="C:membrane"/>
    <property type="evidence" value="ECO:0007669"/>
    <property type="project" value="UniProtKB-SubCell"/>
</dbReference>
<dbReference type="InterPro" id="IPR051694">
    <property type="entry name" value="Immunoregulatory_rcpt-like"/>
</dbReference>
<keyword evidence="2 6" id="KW-0812">Transmembrane</keyword>
<evidence type="ECO:0008006" key="9">
    <source>
        <dbReference type="Google" id="ProtNLM"/>
    </source>
</evidence>